<feature type="transmembrane region" description="Helical" evidence="1">
    <location>
        <begin position="373"/>
        <end position="390"/>
    </location>
</feature>
<dbReference type="Proteomes" id="UP000076661">
    <property type="component" value="Unassembled WGS sequence"/>
</dbReference>
<evidence type="ECO:0000313" key="2">
    <source>
        <dbReference type="EMBL" id="KZN69444.1"/>
    </source>
</evidence>
<reference evidence="2 3" key="1">
    <citation type="submission" date="2013-07" db="EMBL/GenBank/DDBJ databases">
        <title>Comparative Genomic and Metabolomic Analysis of Twelve Strains of Pseudoalteromonas luteoviolacea.</title>
        <authorList>
            <person name="Vynne N.G."/>
            <person name="Mansson M."/>
            <person name="Gram L."/>
        </authorList>
    </citation>
    <scope>NUCLEOTIDE SEQUENCE [LARGE SCALE GENOMIC DNA]</scope>
    <source>
        <strain evidence="2 3">S4060-1</strain>
    </source>
</reference>
<keyword evidence="1" id="KW-1133">Transmembrane helix</keyword>
<keyword evidence="1" id="KW-0472">Membrane</keyword>
<sequence length="516" mass="59723">MNLIIEGINCFSSAFNKTSSFENFKRFEASYVLNALTLDRKEAIFAWLKLGLNENDTLQCSVTIGAMEPILFSQKVESIFDQRIEELEDAIAEKESDEKVVLKIIVRKSHKDEGNYLKLNIYSLEDFSDYLVKRNLKELASFLPNEFASEKPVNFNILHEVVPFRTNRFIFSQGYPVIDSDLQLDSESFDRMKLIEKRDKCGHFANASTMSYLPEDFHLLGNCQYKEIERVLKCLESFYLLVFLCDFSSVSSRLNVKMKGYKLLSQEFDIDRLKSAKTDELYLIYKWVYNEGNFSDKVGLARNLMSIHLKNDDLLELESGTVHSLESGYDIYLKENVKQYIEIKNKLSEFIQSSSDKANGVTKNMFTSMKNSLWGFVSFFLSVVFFRVITKGTVQGIVSDDILLIAYGIIGMSCILLWVAIQETNTDIVRFQKSYKSLKSRYKDLLDENDLNKILQNDKIHNEDVLHIKQKKTLYRNSWLMITFIMFIVVTGLWYLSSSNEDLDNNNSLPKATQSK</sequence>
<dbReference type="AlphaFoldDB" id="A0A162CKI8"/>
<name>A0A162CKI8_9GAMM</name>
<feature type="transmembrane region" description="Helical" evidence="1">
    <location>
        <begin position="402"/>
        <end position="421"/>
    </location>
</feature>
<evidence type="ECO:0000256" key="1">
    <source>
        <dbReference type="SAM" id="Phobius"/>
    </source>
</evidence>
<dbReference type="RefSeq" id="WP_063380133.1">
    <property type="nucleotide sequence ID" value="NZ_AUXX01000005.1"/>
</dbReference>
<accession>A0A162CKI8</accession>
<proteinExistence type="predicted"/>
<keyword evidence="1" id="KW-0812">Transmembrane</keyword>
<protein>
    <submittedName>
        <fullName evidence="2">Uncharacterized protein</fullName>
    </submittedName>
</protein>
<feature type="transmembrane region" description="Helical" evidence="1">
    <location>
        <begin position="479"/>
        <end position="497"/>
    </location>
</feature>
<gene>
    <name evidence="2" type="ORF">N478_12485</name>
</gene>
<dbReference type="PATRIC" id="fig|1365257.3.peg.903"/>
<comment type="caution">
    <text evidence="2">The sequence shown here is derived from an EMBL/GenBank/DDBJ whole genome shotgun (WGS) entry which is preliminary data.</text>
</comment>
<evidence type="ECO:0000313" key="3">
    <source>
        <dbReference type="Proteomes" id="UP000076661"/>
    </source>
</evidence>
<organism evidence="2 3">
    <name type="scientific">Pseudoalteromonas luteoviolacea S4060-1</name>
    <dbReference type="NCBI Taxonomy" id="1365257"/>
    <lineage>
        <taxon>Bacteria</taxon>
        <taxon>Pseudomonadati</taxon>
        <taxon>Pseudomonadota</taxon>
        <taxon>Gammaproteobacteria</taxon>
        <taxon>Alteromonadales</taxon>
        <taxon>Pseudoalteromonadaceae</taxon>
        <taxon>Pseudoalteromonas</taxon>
    </lineage>
</organism>
<dbReference type="EMBL" id="AUXX01000005">
    <property type="protein sequence ID" value="KZN69444.1"/>
    <property type="molecule type" value="Genomic_DNA"/>
</dbReference>